<accession>A0ABR8YF87</accession>
<gene>
    <name evidence="1" type="ORF">H9638_03475</name>
</gene>
<evidence type="ECO:0000313" key="2">
    <source>
        <dbReference type="Proteomes" id="UP000652763"/>
    </source>
</evidence>
<organism evidence="1 2">
    <name type="scientific">Arthrobacter pullicola</name>
    <dbReference type="NCBI Taxonomy" id="2762224"/>
    <lineage>
        <taxon>Bacteria</taxon>
        <taxon>Bacillati</taxon>
        <taxon>Actinomycetota</taxon>
        <taxon>Actinomycetes</taxon>
        <taxon>Micrococcales</taxon>
        <taxon>Micrococcaceae</taxon>
        <taxon>Arthrobacter</taxon>
    </lineage>
</organism>
<keyword evidence="2" id="KW-1185">Reference proteome</keyword>
<evidence type="ECO:0008006" key="3">
    <source>
        <dbReference type="Google" id="ProtNLM"/>
    </source>
</evidence>
<reference evidence="1 2" key="1">
    <citation type="submission" date="2020-08" db="EMBL/GenBank/DDBJ databases">
        <title>A Genomic Blueprint of the Chicken Gut Microbiome.</title>
        <authorList>
            <person name="Gilroy R."/>
            <person name="Ravi A."/>
            <person name="Getino M."/>
            <person name="Pursley I."/>
            <person name="Horton D.L."/>
            <person name="Alikhan N.-F."/>
            <person name="Baker D."/>
            <person name="Gharbi K."/>
            <person name="Hall N."/>
            <person name="Watson M."/>
            <person name="Adriaenssens E.M."/>
            <person name="Foster-Nyarko E."/>
            <person name="Jarju S."/>
            <person name="Secka A."/>
            <person name="Antonio M."/>
            <person name="Oren A."/>
            <person name="Chaudhuri R."/>
            <person name="La Ragione R.M."/>
            <person name="Hildebrand F."/>
            <person name="Pallen M.J."/>
        </authorList>
    </citation>
    <scope>NUCLEOTIDE SEQUENCE [LARGE SCALE GENOMIC DNA]</scope>
    <source>
        <strain evidence="1 2">Sa2BUA2</strain>
    </source>
</reference>
<comment type="caution">
    <text evidence="1">The sequence shown here is derived from an EMBL/GenBank/DDBJ whole genome shotgun (WGS) entry which is preliminary data.</text>
</comment>
<protein>
    <recommendedName>
        <fullName evidence="3">DUF4157 domain-containing protein</fullName>
    </recommendedName>
</protein>
<proteinExistence type="predicted"/>
<sequence>MTPAQASSTGTRTAAGRHRLRRAVNLINGTTAAGILVARTGGLRLRRGPEGILLAGGWKHRLPYAAAFTLGNVVIYRPRVSAAFVPSKTGLVSPLLRHEARHSTQYALLGLAFLPLYFAAAGISQLRSGNPASSNIFEILAGLDDGGYRHRGTALPPAG</sequence>
<dbReference type="EMBL" id="JACSQC010000002">
    <property type="protein sequence ID" value="MBD8042868.1"/>
    <property type="molecule type" value="Genomic_DNA"/>
</dbReference>
<dbReference type="Proteomes" id="UP000652763">
    <property type="component" value="Unassembled WGS sequence"/>
</dbReference>
<dbReference type="RefSeq" id="WP_191745840.1">
    <property type="nucleotide sequence ID" value="NZ_JACSQC010000002.1"/>
</dbReference>
<evidence type="ECO:0000313" key="1">
    <source>
        <dbReference type="EMBL" id="MBD8042868.1"/>
    </source>
</evidence>
<name>A0ABR8YF87_9MICC</name>